<protein>
    <recommendedName>
        <fullName evidence="4">Tetratricopeptide repeat protein</fullName>
    </recommendedName>
</protein>
<keyword evidence="1" id="KW-0732">Signal</keyword>
<dbReference type="AlphaFoldDB" id="A0A6L9MYA4"/>
<evidence type="ECO:0000313" key="2">
    <source>
        <dbReference type="EMBL" id="NDW22630.1"/>
    </source>
</evidence>
<proteinExistence type="predicted"/>
<feature type="signal peptide" evidence="1">
    <location>
        <begin position="1"/>
        <end position="24"/>
    </location>
</feature>
<dbReference type="Proteomes" id="UP000478837">
    <property type="component" value="Unassembled WGS sequence"/>
</dbReference>
<sequence>MSKFVSLWTFCALVLLSLPTFANAESASSHPVKNQIDKNAIIATWQPDEKALTSLFEAEQLLSSSRYLSASGNERQRVSQFLHKLRSEQPVLRGTQLERVVILEAKLMQGIHKFDDAMSHLNTIDVSRSAAAQLLLADISIQQGNGNKAKQHCEHLLGKTSFMLSFGCVLNADFAISPSIEVYHKLKKFEQYSSLPSSSSSPISSSFENSEFIWFKETLASMALSVGQPELAIKQLAEFEIASLPISAIIIWADAHYASGQYGTITSTLERDVTDQSRLDDALLLRWVKAQKALGEDNTKEMRLLGERMKIRAWREDTSHAAQVANYYLDIDPQPELALKFAQLNWQYAQTEHDKALLERAEKANSELSS</sequence>
<comment type="caution">
    <text evidence="2">The sequence shown here is derived from an EMBL/GenBank/DDBJ whole genome shotgun (WGS) entry which is preliminary data.</text>
</comment>
<evidence type="ECO:0000313" key="3">
    <source>
        <dbReference type="Proteomes" id="UP000478837"/>
    </source>
</evidence>
<feature type="chain" id="PRO_5026651387" description="Tetratricopeptide repeat protein" evidence="1">
    <location>
        <begin position="25"/>
        <end position="370"/>
    </location>
</feature>
<organism evidence="2 3">
    <name type="scientific">Alteromonas hispanica</name>
    <dbReference type="NCBI Taxonomy" id="315421"/>
    <lineage>
        <taxon>Bacteria</taxon>
        <taxon>Pseudomonadati</taxon>
        <taxon>Pseudomonadota</taxon>
        <taxon>Gammaproteobacteria</taxon>
        <taxon>Alteromonadales</taxon>
        <taxon>Alteromonadaceae</taxon>
        <taxon>Alteromonas/Salinimonas group</taxon>
        <taxon>Alteromonas</taxon>
    </lineage>
</organism>
<evidence type="ECO:0008006" key="4">
    <source>
        <dbReference type="Google" id="ProtNLM"/>
    </source>
</evidence>
<gene>
    <name evidence="2" type="ORF">GTW09_13960</name>
</gene>
<dbReference type="RefSeq" id="WP_163112385.1">
    <property type="nucleotide sequence ID" value="NZ_JAAAWP010000009.1"/>
</dbReference>
<reference evidence="2 3" key="1">
    <citation type="submission" date="2020-01" db="EMBL/GenBank/DDBJ databases">
        <title>Genomes of bacteria type strains.</title>
        <authorList>
            <person name="Chen J."/>
            <person name="Zhu S."/>
            <person name="Yang J."/>
        </authorList>
    </citation>
    <scope>NUCLEOTIDE SEQUENCE [LARGE SCALE GENOMIC DNA]</scope>
    <source>
        <strain evidence="2 3">LMG 22958</strain>
    </source>
</reference>
<accession>A0A6L9MYA4</accession>
<keyword evidence="3" id="KW-1185">Reference proteome</keyword>
<dbReference type="EMBL" id="JAAAWP010000009">
    <property type="protein sequence ID" value="NDW22630.1"/>
    <property type="molecule type" value="Genomic_DNA"/>
</dbReference>
<name>A0A6L9MYA4_9ALTE</name>
<evidence type="ECO:0000256" key="1">
    <source>
        <dbReference type="SAM" id="SignalP"/>
    </source>
</evidence>